<dbReference type="RefSeq" id="WP_148738489.1">
    <property type="nucleotide sequence ID" value="NZ_VSTH01000019.1"/>
</dbReference>
<gene>
    <name evidence="2" type="ORF">FXV83_07180</name>
</gene>
<proteinExistence type="predicted"/>
<accession>A0A5S4YTL3</accession>
<comment type="caution">
    <text evidence="2">The sequence shown here is derived from an EMBL/GenBank/DDBJ whole genome shotgun (WGS) entry which is preliminary data.</text>
</comment>
<feature type="transmembrane region" description="Helical" evidence="1">
    <location>
        <begin position="6"/>
        <end position="25"/>
    </location>
</feature>
<organism evidence="2 3">
    <name type="scientific">Bradyrhizobium hipponense</name>
    <dbReference type="NCBI Taxonomy" id="2605638"/>
    <lineage>
        <taxon>Bacteria</taxon>
        <taxon>Pseudomonadati</taxon>
        <taxon>Pseudomonadota</taxon>
        <taxon>Alphaproteobacteria</taxon>
        <taxon>Hyphomicrobiales</taxon>
        <taxon>Nitrobacteraceae</taxon>
        <taxon>Bradyrhizobium</taxon>
    </lineage>
</organism>
<reference evidence="2 3" key="1">
    <citation type="submission" date="2019-08" db="EMBL/GenBank/DDBJ databases">
        <title>Bradyrhizobium hipponensis sp. nov., a rhizobium isolated from a Lupinus angustifolius root nodule in Tunisia.</title>
        <authorList>
            <person name="Off K."/>
            <person name="Rejili M."/>
            <person name="Mars M."/>
            <person name="Brachmann A."/>
            <person name="Marin M."/>
        </authorList>
    </citation>
    <scope>NUCLEOTIDE SEQUENCE [LARGE SCALE GENOMIC DNA]</scope>
    <source>
        <strain evidence="3">aSej3</strain>
    </source>
</reference>
<keyword evidence="1" id="KW-0472">Membrane</keyword>
<dbReference type="AlphaFoldDB" id="A0A5S4YTL3"/>
<keyword evidence="3" id="KW-1185">Reference proteome</keyword>
<keyword evidence="1" id="KW-0812">Transmembrane</keyword>
<protein>
    <submittedName>
        <fullName evidence="2">Uncharacterized protein</fullName>
    </submittedName>
</protein>
<dbReference type="EMBL" id="VSTH01000019">
    <property type="protein sequence ID" value="TYO67373.1"/>
    <property type="molecule type" value="Genomic_DNA"/>
</dbReference>
<name>A0A5S4YTL3_9BRAD</name>
<evidence type="ECO:0000313" key="3">
    <source>
        <dbReference type="Proteomes" id="UP000324797"/>
    </source>
</evidence>
<keyword evidence="1" id="KW-1133">Transmembrane helix</keyword>
<evidence type="ECO:0000256" key="1">
    <source>
        <dbReference type="SAM" id="Phobius"/>
    </source>
</evidence>
<sequence length="65" mass="7373">MRTIGIAVFVIFCLAIVYVTVVLHGDHSQIKQIREECRRIHSEAAKVAECVVDSTLRRARQPQLP</sequence>
<dbReference type="Proteomes" id="UP000324797">
    <property type="component" value="Unassembled WGS sequence"/>
</dbReference>
<evidence type="ECO:0000313" key="2">
    <source>
        <dbReference type="EMBL" id="TYO67373.1"/>
    </source>
</evidence>